<dbReference type="EMBL" id="REGR01000014">
    <property type="protein sequence ID" value="RXZ42677.1"/>
    <property type="molecule type" value="Genomic_DNA"/>
</dbReference>
<dbReference type="Pfam" id="PF05534">
    <property type="entry name" value="HicB"/>
    <property type="match status" value="1"/>
</dbReference>
<accession>A0ABY0FAJ7</accession>
<keyword evidence="2" id="KW-1185">Reference proteome</keyword>
<sequence length="113" mass="12568">MNNVMTISGHQAVIVYDPDIEMFRGEFVNLNGGADFYAADIAGLKREGELSLKVFLDECQARGIEPLRPVSGKLALRMPPELHRRLILEAARLGTSLNTLITRQLERDFNVAA</sequence>
<reference evidence="1 2" key="1">
    <citation type="submission" date="2018-10" db="EMBL/GenBank/DDBJ databases">
        <title>Draft genome of Fastidiocella sp. strain 375T, a bacterium isolated from a karstic cave dripping water.</title>
        <authorList>
            <person name="Coelho C."/>
            <person name="Verissimo A."/>
            <person name="Tiago I."/>
        </authorList>
    </citation>
    <scope>NUCLEOTIDE SEQUENCE [LARGE SCALE GENOMIC DNA]</scope>
    <source>
        <strain evidence="1 2">CAVE-375</strain>
    </source>
</reference>
<proteinExistence type="predicted"/>
<dbReference type="RefSeq" id="WP_129213466.1">
    <property type="nucleotide sequence ID" value="NZ_REGR01000014.1"/>
</dbReference>
<name>A0ABY0FAJ7_9NEIS</name>
<evidence type="ECO:0000313" key="1">
    <source>
        <dbReference type="EMBL" id="RXZ42677.1"/>
    </source>
</evidence>
<comment type="caution">
    <text evidence="1">The sequence shown here is derived from an EMBL/GenBank/DDBJ whole genome shotgun (WGS) entry which is preliminary data.</text>
</comment>
<organism evidence="1 2">
    <name type="scientific">Crenobacter cavernae</name>
    <dbReference type="NCBI Taxonomy" id="2290923"/>
    <lineage>
        <taxon>Bacteria</taxon>
        <taxon>Pseudomonadati</taxon>
        <taxon>Pseudomonadota</taxon>
        <taxon>Betaproteobacteria</taxon>
        <taxon>Neisseriales</taxon>
        <taxon>Neisseriaceae</taxon>
        <taxon>Crenobacter</taxon>
    </lineage>
</organism>
<protein>
    <submittedName>
        <fullName evidence="1">Type II toxin-antitoxin system HicB family antitoxin</fullName>
    </submittedName>
</protein>
<dbReference type="SUPFAM" id="SSF47598">
    <property type="entry name" value="Ribbon-helix-helix"/>
    <property type="match status" value="1"/>
</dbReference>
<dbReference type="InterPro" id="IPR008651">
    <property type="entry name" value="Uncharacterised_HicB"/>
</dbReference>
<gene>
    <name evidence="1" type="ORF">EBB06_12340</name>
</gene>
<evidence type="ECO:0000313" key="2">
    <source>
        <dbReference type="Proteomes" id="UP000290682"/>
    </source>
</evidence>
<dbReference type="Gene3D" id="1.10.1220.10">
    <property type="entry name" value="Met repressor-like"/>
    <property type="match status" value="1"/>
</dbReference>
<dbReference type="Proteomes" id="UP000290682">
    <property type="component" value="Unassembled WGS sequence"/>
</dbReference>
<dbReference type="InterPro" id="IPR010985">
    <property type="entry name" value="Ribbon_hlx_hlx"/>
</dbReference>
<dbReference type="InterPro" id="IPR013321">
    <property type="entry name" value="Arc_rbn_hlx_hlx"/>
</dbReference>